<keyword evidence="2" id="KW-0472">Membrane</keyword>
<organism evidence="4 5">
    <name type="scientific">Ophiocordyceps australis</name>
    <dbReference type="NCBI Taxonomy" id="1399860"/>
    <lineage>
        <taxon>Eukaryota</taxon>
        <taxon>Fungi</taxon>
        <taxon>Dikarya</taxon>
        <taxon>Ascomycota</taxon>
        <taxon>Pezizomycotina</taxon>
        <taxon>Sordariomycetes</taxon>
        <taxon>Hypocreomycetidae</taxon>
        <taxon>Hypocreales</taxon>
        <taxon>Ophiocordycipitaceae</taxon>
        <taxon>Ophiocordyceps</taxon>
    </lineage>
</organism>
<dbReference type="InterPro" id="IPR016181">
    <property type="entry name" value="Acyl_CoA_acyltransferase"/>
</dbReference>
<evidence type="ECO:0000313" key="4">
    <source>
        <dbReference type="EMBL" id="PHH75409.1"/>
    </source>
</evidence>
<reference evidence="4 5" key="1">
    <citation type="submission" date="2017-06" db="EMBL/GenBank/DDBJ databases">
        <title>Ant-infecting Ophiocordyceps genomes reveal a high diversity of potential behavioral manipulation genes and a possible major role for enterotoxins.</title>
        <authorList>
            <person name="De Bekker C."/>
            <person name="Evans H.C."/>
            <person name="Brachmann A."/>
            <person name="Hughes D.P."/>
        </authorList>
    </citation>
    <scope>NUCLEOTIDE SEQUENCE [LARGE SCALE GENOMIC DNA]</scope>
    <source>
        <strain evidence="4 5">1348a</strain>
    </source>
</reference>
<name>A0A2C5XKD8_9HYPO</name>
<feature type="transmembrane region" description="Helical" evidence="2">
    <location>
        <begin position="137"/>
        <end position="156"/>
    </location>
</feature>
<evidence type="ECO:0000259" key="3">
    <source>
        <dbReference type="Pfam" id="PF00583"/>
    </source>
</evidence>
<gene>
    <name evidence="4" type="ORF">CDD82_4463</name>
</gene>
<protein>
    <recommendedName>
        <fullName evidence="3">N-acetyltransferase domain-containing protein</fullName>
    </recommendedName>
</protein>
<dbReference type="Proteomes" id="UP000224854">
    <property type="component" value="Unassembled WGS sequence"/>
</dbReference>
<accession>A0A2C5XKD8</accession>
<feature type="compositionally biased region" description="Basic residues" evidence="1">
    <location>
        <begin position="256"/>
        <end position="270"/>
    </location>
</feature>
<evidence type="ECO:0000256" key="1">
    <source>
        <dbReference type="SAM" id="MobiDB-lite"/>
    </source>
</evidence>
<feature type="transmembrane region" description="Helical" evidence="2">
    <location>
        <begin position="162"/>
        <end position="184"/>
    </location>
</feature>
<evidence type="ECO:0000256" key="2">
    <source>
        <dbReference type="SAM" id="Phobius"/>
    </source>
</evidence>
<keyword evidence="5" id="KW-1185">Reference proteome</keyword>
<feature type="domain" description="N-acetyltransferase" evidence="3">
    <location>
        <begin position="200"/>
        <end position="306"/>
    </location>
</feature>
<dbReference type="Pfam" id="PF00583">
    <property type="entry name" value="Acetyltransf_1"/>
    <property type="match status" value="1"/>
</dbReference>
<comment type="caution">
    <text evidence="4">The sequence shown here is derived from an EMBL/GenBank/DDBJ whole genome shotgun (WGS) entry which is preliminary data.</text>
</comment>
<keyword evidence="2" id="KW-0812">Transmembrane</keyword>
<proteinExistence type="predicted"/>
<evidence type="ECO:0000313" key="5">
    <source>
        <dbReference type="Proteomes" id="UP000224854"/>
    </source>
</evidence>
<dbReference type="GO" id="GO:0016747">
    <property type="term" value="F:acyltransferase activity, transferring groups other than amino-acyl groups"/>
    <property type="evidence" value="ECO:0007669"/>
    <property type="project" value="InterPro"/>
</dbReference>
<sequence length="357" mass="38537">MERRVPQLDLSKCGPGFTDAAGVLPSLRCSAAFFSFLRANLVLTPSAVASPNLTPSLEPNSPGQPANDQPCRASACAASFQSRSAAEPQSIGSLPPQNMDDIPALSLDTLTSRDDRAQGLRLVIDSVLQMQPRTQRVLLSHPLCLAALTAACALAARLGRIAGAQSLPLLLALPTLVALSYLALVRRCTRGYLALGDDMNASWLHSSHHDIVLGARRHGELIAALVLRLEPRRPSDTSTFFLAPSSPSPGPTNTSPRRKNRSRSSSHKGGRGVIRAWTTRADARRQGIGRLLLLAAVKKTRDKCGKDAQVGFAQHHANSLVLLPAMLAKSFRRDENRAAEMLHAVATEWDANRRRKR</sequence>
<dbReference type="SUPFAM" id="SSF55729">
    <property type="entry name" value="Acyl-CoA N-acyltransferases (Nat)"/>
    <property type="match status" value="1"/>
</dbReference>
<dbReference type="OrthoDB" id="5343688at2759"/>
<keyword evidence="2" id="KW-1133">Transmembrane helix</keyword>
<dbReference type="InterPro" id="IPR000182">
    <property type="entry name" value="GNAT_dom"/>
</dbReference>
<dbReference type="EMBL" id="NJEU01000374">
    <property type="protein sequence ID" value="PHH75409.1"/>
    <property type="molecule type" value="Genomic_DNA"/>
</dbReference>
<dbReference type="AlphaFoldDB" id="A0A2C5XKD8"/>
<feature type="region of interest" description="Disordered" evidence="1">
    <location>
        <begin position="238"/>
        <end position="273"/>
    </location>
</feature>
<dbReference type="Gene3D" id="3.40.630.30">
    <property type="match status" value="1"/>
</dbReference>